<dbReference type="PANTHER" id="PTHR37299">
    <property type="entry name" value="TRANSCRIPTIONAL REGULATOR-RELATED"/>
    <property type="match status" value="1"/>
</dbReference>
<keyword evidence="3" id="KW-1185">Reference proteome</keyword>
<dbReference type="InterPro" id="IPR007492">
    <property type="entry name" value="LytTR_DNA-bd_dom"/>
</dbReference>
<dbReference type="InterPro" id="IPR011006">
    <property type="entry name" value="CheY-like_superfamily"/>
</dbReference>
<organism evidence="2 3">
    <name type="scientific">Thomasclavelia cocleata</name>
    <dbReference type="NCBI Taxonomy" id="69824"/>
    <lineage>
        <taxon>Bacteria</taxon>
        <taxon>Bacillati</taxon>
        <taxon>Bacillota</taxon>
        <taxon>Erysipelotrichia</taxon>
        <taxon>Erysipelotrichales</taxon>
        <taxon>Coprobacillaceae</taxon>
        <taxon>Thomasclavelia</taxon>
    </lineage>
</organism>
<sequence length="235" mass="28123">MILIVDDDLEFAVKLKNDLLRFYENFNVQIELMTYYDKNFILNNDVEILFLDIELGDGVNGIDLAIEYWNEGHDNIDTVFISSHDNYVHDSIIAFPRAYIRKSSEYYRTDLIKAVTVLNEWKRIREMRFILEGKIVKLTDIIYVESKSNYVYYNFIDGSHIKRRAKLSTIEAELKKFDFIRCHTSYIVNYKHVTNFNNQKHFFVLNDDIKIPISEKYENKVIDIIHEILRKKVKR</sequence>
<dbReference type="GO" id="GO:0000156">
    <property type="term" value="F:phosphorelay response regulator activity"/>
    <property type="evidence" value="ECO:0007669"/>
    <property type="project" value="InterPro"/>
</dbReference>
<dbReference type="SMART" id="SM00850">
    <property type="entry name" value="LytTR"/>
    <property type="match status" value="1"/>
</dbReference>
<evidence type="ECO:0000259" key="1">
    <source>
        <dbReference type="PROSITE" id="PS50930"/>
    </source>
</evidence>
<dbReference type="GeneID" id="78288954"/>
<dbReference type="GO" id="GO:0003677">
    <property type="term" value="F:DNA binding"/>
    <property type="evidence" value="ECO:0007669"/>
    <property type="project" value="UniProtKB-KW"/>
</dbReference>
<name>A0A1I0GCH5_9FIRM</name>
<evidence type="ECO:0000313" key="3">
    <source>
        <dbReference type="Proteomes" id="UP000198558"/>
    </source>
</evidence>
<dbReference type="RefSeq" id="WP_092355114.1">
    <property type="nucleotide sequence ID" value="NZ_FOIN01000028.1"/>
</dbReference>
<dbReference type="OrthoDB" id="1653482at2"/>
<dbReference type="InterPro" id="IPR046947">
    <property type="entry name" value="LytR-like"/>
</dbReference>
<proteinExistence type="predicted"/>
<protein>
    <submittedName>
        <fullName evidence="2">DNA-binding response regulator, LytR/AlgR family</fullName>
    </submittedName>
</protein>
<dbReference type="PANTHER" id="PTHR37299:SF1">
    <property type="entry name" value="STAGE 0 SPORULATION PROTEIN A HOMOLOG"/>
    <property type="match status" value="1"/>
</dbReference>
<dbReference type="PROSITE" id="PS50930">
    <property type="entry name" value="HTH_LYTTR"/>
    <property type="match status" value="1"/>
</dbReference>
<keyword evidence="2" id="KW-0238">DNA-binding</keyword>
<dbReference type="Gene3D" id="3.40.50.2300">
    <property type="match status" value="1"/>
</dbReference>
<reference evidence="3" key="1">
    <citation type="submission" date="2016-10" db="EMBL/GenBank/DDBJ databases">
        <authorList>
            <person name="Varghese N."/>
            <person name="Submissions S."/>
        </authorList>
    </citation>
    <scope>NUCLEOTIDE SEQUENCE [LARGE SCALE GENOMIC DNA]</scope>
    <source>
        <strain evidence="3">DSM 1551</strain>
    </source>
</reference>
<gene>
    <name evidence="2" type="ORF">SAMN04489758_12817</name>
</gene>
<dbReference type="Pfam" id="PF04397">
    <property type="entry name" value="LytTR"/>
    <property type="match status" value="1"/>
</dbReference>
<dbReference type="AlphaFoldDB" id="A0A1I0GCH5"/>
<dbReference type="Gene3D" id="2.40.50.1020">
    <property type="entry name" value="LytTr DNA-binding domain"/>
    <property type="match status" value="1"/>
</dbReference>
<accession>A0A1I0GCH5</accession>
<evidence type="ECO:0000313" key="2">
    <source>
        <dbReference type="EMBL" id="SET68497.1"/>
    </source>
</evidence>
<dbReference type="SUPFAM" id="SSF52172">
    <property type="entry name" value="CheY-like"/>
    <property type="match status" value="1"/>
</dbReference>
<dbReference type="EMBL" id="FOIN01000028">
    <property type="protein sequence ID" value="SET68497.1"/>
    <property type="molecule type" value="Genomic_DNA"/>
</dbReference>
<feature type="domain" description="HTH LytTR-type" evidence="1">
    <location>
        <begin position="135"/>
        <end position="227"/>
    </location>
</feature>
<dbReference type="Proteomes" id="UP000198558">
    <property type="component" value="Unassembled WGS sequence"/>
</dbReference>